<dbReference type="Proteomes" id="UP000002051">
    <property type="component" value="Chromosome 6"/>
</dbReference>
<dbReference type="HOGENOM" id="CLU_1858216_0_0_1"/>
<keyword evidence="3" id="KW-1185">Reference proteome</keyword>
<sequence>MVLEVGTNGFCTKIIQACSSYAVAGLAADGRQLTMTGLLHLIATFTSADHYLLFLNVVARLAADGRQIVVRAKSAEATNHDSTGYGFQLSEMQMITNLPLREFASHFYWVSELGLPLFTSLSFQPCFFHQQRSNSRHR</sequence>
<evidence type="ECO:0000313" key="1">
    <source>
        <dbReference type="EMBL" id="KEH25472.1"/>
    </source>
</evidence>
<name>A0A072U733_MEDTR</name>
<evidence type="ECO:0000313" key="2">
    <source>
        <dbReference type="EnsemblPlants" id="KEH25472"/>
    </source>
</evidence>
<evidence type="ECO:0000313" key="3">
    <source>
        <dbReference type="Proteomes" id="UP000002051"/>
    </source>
</evidence>
<reference evidence="1 3" key="2">
    <citation type="journal article" date="2014" name="BMC Genomics">
        <title>An improved genome release (version Mt4.0) for the model legume Medicago truncatula.</title>
        <authorList>
            <person name="Tang H."/>
            <person name="Krishnakumar V."/>
            <person name="Bidwell S."/>
            <person name="Rosen B."/>
            <person name="Chan A."/>
            <person name="Zhou S."/>
            <person name="Gentzbittel L."/>
            <person name="Childs K.L."/>
            <person name="Yandell M."/>
            <person name="Gundlach H."/>
            <person name="Mayer K.F."/>
            <person name="Schwartz D.C."/>
            <person name="Town C.D."/>
        </authorList>
    </citation>
    <scope>GENOME REANNOTATION</scope>
    <source>
        <strain evidence="1">A17</strain>
        <strain evidence="2 3">cv. Jemalong A17</strain>
    </source>
</reference>
<accession>A0A072U733</accession>
<protein>
    <submittedName>
        <fullName evidence="1 2">Uncharacterized protein</fullName>
    </submittedName>
</protein>
<reference evidence="2" key="3">
    <citation type="submission" date="2015-04" db="UniProtKB">
        <authorList>
            <consortium name="EnsemblPlants"/>
        </authorList>
    </citation>
    <scope>IDENTIFICATION</scope>
    <source>
        <strain evidence="2">cv. Jemalong A17</strain>
    </source>
</reference>
<dbReference type="AlphaFoldDB" id="A0A072U733"/>
<reference evidence="1 3" key="1">
    <citation type="journal article" date="2011" name="Nature">
        <title>The Medicago genome provides insight into the evolution of rhizobial symbioses.</title>
        <authorList>
            <person name="Young N.D."/>
            <person name="Debelle F."/>
            <person name="Oldroyd G.E."/>
            <person name="Geurts R."/>
            <person name="Cannon S.B."/>
            <person name="Udvardi M.K."/>
            <person name="Benedito V.A."/>
            <person name="Mayer K.F."/>
            <person name="Gouzy J."/>
            <person name="Schoof H."/>
            <person name="Van de Peer Y."/>
            <person name="Proost S."/>
            <person name="Cook D.R."/>
            <person name="Meyers B.C."/>
            <person name="Spannagl M."/>
            <person name="Cheung F."/>
            <person name="De Mita S."/>
            <person name="Krishnakumar V."/>
            <person name="Gundlach H."/>
            <person name="Zhou S."/>
            <person name="Mudge J."/>
            <person name="Bharti A.K."/>
            <person name="Murray J.D."/>
            <person name="Naoumkina M.A."/>
            <person name="Rosen B."/>
            <person name="Silverstein K.A."/>
            <person name="Tang H."/>
            <person name="Rombauts S."/>
            <person name="Zhao P.X."/>
            <person name="Zhou P."/>
            <person name="Barbe V."/>
            <person name="Bardou P."/>
            <person name="Bechner M."/>
            <person name="Bellec A."/>
            <person name="Berger A."/>
            <person name="Berges H."/>
            <person name="Bidwell S."/>
            <person name="Bisseling T."/>
            <person name="Choisne N."/>
            <person name="Couloux A."/>
            <person name="Denny R."/>
            <person name="Deshpande S."/>
            <person name="Dai X."/>
            <person name="Doyle J.J."/>
            <person name="Dudez A.M."/>
            <person name="Farmer A.D."/>
            <person name="Fouteau S."/>
            <person name="Franken C."/>
            <person name="Gibelin C."/>
            <person name="Gish J."/>
            <person name="Goldstein S."/>
            <person name="Gonzalez A.J."/>
            <person name="Green P.J."/>
            <person name="Hallab A."/>
            <person name="Hartog M."/>
            <person name="Hua A."/>
            <person name="Humphray S.J."/>
            <person name="Jeong D.H."/>
            <person name="Jing Y."/>
            <person name="Jocker A."/>
            <person name="Kenton S.M."/>
            <person name="Kim D.J."/>
            <person name="Klee K."/>
            <person name="Lai H."/>
            <person name="Lang C."/>
            <person name="Lin S."/>
            <person name="Macmil S.L."/>
            <person name="Magdelenat G."/>
            <person name="Matthews L."/>
            <person name="McCorrison J."/>
            <person name="Monaghan E.L."/>
            <person name="Mun J.H."/>
            <person name="Najar F.Z."/>
            <person name="Nicholson C."/>
            <person name="Noirot C."/>
            <person name="O'Bleness M."/>
            <person name="Paule C.R."/>
            <person name="Poulain J."/>
            <person name="Prion F."/>
            <person name="Qin B."/>
            <person name="Qu C."/>
            <person name="Retzel E.F."/>
            <person name="Riddle C."/>
            <person name="Sallet E."/>
            <person name="Samain S."/>
            <person name="Samson N."/>
            <person name="Sanders I."/>
            <person name="Saurat O."/>
            <person name="Scarpelli C."/>
            <person name="Schiex T."/>
            <person name="Segurens B."/>
            <person name="Severin A.J."/>
            <person name="Sherrier D.J."/>
            <person name="Shi R."/>
            <person name="Sims S."/>
            <person name="Singer S.R."/>
            <person name="Sinharoy S."/>
            <person name="Sterck L."/>
            <person name="Viollet A."/>
            <person name="Wang B.B."/>
            <person name="Wang K."/>
            <person name="Wang M."/>
            <person name="Wang X."/>
            <person name="Warfsmann J."/>
            <person name="Weissenbach J."/>
            <person name="White D.D."/>
            <person name="White J.D."/>
            <person name="Wiley G.B."/>
            <person name="Wincker P."/>
            <person name="Xing Y."/>
            <person name="Yang L."/>
            <person name="Yao Z."/>
            <person name="Ying F."/>
            <person name="Zhai J."/>
            <person name="Zhou L."/>
            <person name="Zuber A."/>
            <person name="Denarie J."/>
            <person name="Dixon R.A."/>
            <person name="May G.D."/>
            <person name="Schwartz D.C."/>
            <person name="Rogers J."/>
            <person name="Quetier F."/>
            <person name="Town C.D."/>
            <person name="Roe B.A."/>
        </authorList>
    </citation>
    <scope>NUCLEOTIDE SEQUENCE [LARGE SCALE GENOMIC DNA]</scope>
    <source>
        <strain evidence="1">A17</strain>
        <strain evidence="2 3">cv. Jemalong A17</strain>
    </source>
</reference>
<dbReference type="EMBL" id="CM001222">
    <property type="protein sequence ID" value="KEH25472.1"/>
    <property type="molecule type" value="Genomic_DNA"/>
</dbReference>
<proteinExistence type="predicted"/>
<dbReference type="EnsemblPlants" id="KEH25472">
    <property type="protein sequence ID" value="KEH25472"/>
    <property type="gene ID" value="MTR_6g024055"/>
</dbReference>
<gene>
    <name evidence="1" type="ordered locus">MTR_6g024055</name>
</gene>
<organism evidence="1 3">
    <name type="scientific">Medicago truncatula</name>
    <name type="common">Barrel medic</name>
    <name type="synonym">Medicago tribuloides</name>
    <dbReference type="NCBI Taxonomy" id="3880"/>
    <lineage>
        <taxon>Eukaryota</taxon>
        <taxon>Viridiplantae</taxon>
        <taxon>Streptophyta</taxon>
        <taxon>Embryophyta</taxon>
        <taxon>Tracheophyta</taxon>
        <taxon>Spermatophyta</taxon>
        <taxon>Magnoliopsida</taxon>
        <taxon>eudicotyledons</taxon>
        <taxon>Gunneridae</taxon>
        <taxon>Pentapetalae</taxon>
        <taxon>rosids</taxon>
        <taxon>fabids</taxon>
        <taxon>Fabales</taxon>
        <taxon>Fabaceae</taxon>
        <taxon>Papilionoideae</taxon>
        <taxon>50 kb inversion clade</taxon>
        <taxon>NPAAA clade</taxon>
        <taxon>Hologalegina</taxon>
        <taxon>IRL clade</taxon>
        <taxon>Trifolieae</taxon>
        <taxon>Medicago</taxon>
    </lineage>
</organism>